<name>A0A3P7Q1K8_9FIRM</name>
<dbReference type="RefSeq" id="WP_125138225.1">
    <property type="nucleotide sequence ID" value="NZ_LR130778.1"/>
</dbReference>
<evidence type="ECO:0000313" key="2">
    <source>
        <dbReference type="Proteomes" id="UP000279029"/>
    </source>
</evidence>
<sequence length="166" mass="19534">MQEQVNEKTIALQVSAAKFTARELKHLMAVYLRHRKDKKQRKPLKIKETKKNGKVTLEDLSKKHDGLKSIEISEKNIKDFEKTAKKYNLEYALKKDIKTDPPTYFVFFKGRDLDVIDFAFREYLKESMEKANENKPSIRKALKKMLDKAKAMNKTRDKLKDKEPSL</sequence>
<dbReference type="EMBL" id="LR130778">
    <property type="protein sequence ID" value="VDN49221.1"/>
    <property type="molecule type" value="Genomic_DNA"/>
</dbReference>
<organism evidence="1 2">
    <name type="scientific">Petrocella atlantisensis</name>
    <dbReference type="NCBI Taxonomy" id="2173034"/>
    <lineage>
        <taxon>Bacteria</taxon>
        <taxon>Bacillati</taxon>
        <taxon>Bacillota</taxon>
        <taxon>Clostridia</taxon>
        <taxon>Lachnospirales</taxon>
        <taxon>Vallitaleaceae</taxon>
        <taxon>Petrocella</taxon>
    </lineage>
</organism>
<dbReference type="AlphaFoldDB" id="A0A3P7Q1K8"/>
<keyword evidence="2" id="KW-1185">Reference proteome</keyword>
<dbReference type="Pfam" id="PF12687">
    <property type="entry name" value="DUF3801"/>
    <property type="match status" value="1"/>
</dbReference>
<gene>
    <name evidence="1" type="ORF">PATL70BA_3295</name>
</gene>
<dbReference type="InterPro" id="IPR024234">
    <property type="entry name" value="DUF3801"/>
</dbReference>
<accession>A0A3P7Q1K8</accession>
<reference evidence="1 2" key="1">
    <citation type="submission" date="2018-09" db="EMBL/GenBank/DDBJ databases">
        <authorList>
            <person name="Postec A."/>
        </authorList>
    </citation>
    <scope>NUCLEOTIDE SEQUENCE [LARGE SCALE GENOMIC DNA]</scope>
    <source>
        <strain evidence="1">70B-A</strain>
    </source>
</reference>
<evidence type="ECO:0000313" key="1">
    <source>
        <dbReference type="EMBL" id="VDN49221.1"/>
    </source>
</evidence>
<dbReference type="OrthoDB" id="9811478at2"/>
<proteinExistence type="predicted"/>
<protein>
    <recommendedName>
        <fullName evidence="3">PcfB family protein</fullName>
    </recommendedName>
</protein>
<dbReference type="KEGG" id="cbar:PATL70BA_3295"/>
<evidence type="ECO:0008006" key="3">
    <source>
        <dbReference type="Google" id="ProtNLM"/>
    </source>
</evidence>
<dbReference type="Proteomes" id="UP000279029">
    <property type="component" value="Chromosome"/>
</dbReference>